<dbReference type="Pfam" id="PF18317">
    <property type="entry name" value="SDH_C"/>
    <property type="match status" value="1"/>
</dbReference>
<comment type="catalytic activity">
    <reaction evidence="8">
        <text>shikimate + NADP(+) = 3-dehydroshikimate + NADPH + H(+)</text>
        <dbReference type="Rhea" id="RHEA:17737"/>
        <dbReference type="ChEBI" id="CHEBI:15378"/>
        <dbReference type="ChEBI" id="CHEBI:16630"/>
        <dbReference type="ChEBI" id="CHEBI:36208"/>
        <dbReference type="ChEBI" id="CHEBI:57783"/>
        <dbReference type="ChEBI" id="CHEBI:58349"/>
        <dbReference type="EC" id="1.1.1.25"/>
    </reaction>
</comment>
<feature type="binding site" evidence="8">
    <location>
        <position position="235"/>
    </location>
    <ligand>
        <name>NADP(+)</name>
        <dbReference type="ChEBI" id="CHEBI:58349"/>
    </ligand>
</feature>
<dbReference type="InterPro" id="IPR041121">
    <property type="entry name" value="SDH_C"/>
</dbReference>
<evidence type="ECO:0000313" key="11">
    <source>
        <dbReference type="EMBL" id="GCF93516.1"/>
    </source>
</evidence>
<evidence type="ECO:0000313" key="12">
    <source>
        <dbReference type="Proteomes" id="UP000290567"/>
    </source>
</evidence>
<evidence type="ECO:0000256" key="1">
    <source>
        <dbReference type="ARBA" id="ARBA00004871"/>
    </source>
</evidence>
<dbReference type="InterPro" id="IPR013708">
    <property type="entry name" value="Shikimate_DH-bd_N"/>
</dbReference>
<dbReference type="Proteomes" id="UP000290567">
    <property type="component" value="Unassembled WGS sequence"/>
</dbReference>
<dbReference type="GO" id="GO:0008652">
    <property type="term" value="P:amino acid biosynthetic process"/>
    <property type="evidence" value="ECO:0007669"/>
    <property type="project" value="UniProtKB-KW"/>
</dbReference>
<gene>
    <name evidence="11" type="primary">aroE2</name>
    <name evidence="8" type="synonym">aroE</name>
    <name evidence="11" type="ORF">NRIC_14070</name>
</gene>
<evidence type="ECO:0000259" key="10">
    <source>
        <dbReference type="Pfam" id="PF18317"/>
    </source>
</evidence>
<dbReference type="Gene3D" id="3.40.50.720">
    <property type="entry name" value="NAD(P)-binding Rossmann-like Domain"/>
    <property type="match status" value="1"/>
</dbReference>
<accession>A0A4P5P7P6</accession>
<comment type="function">
    <text evidence="8">Involved in the biosynthesis of the chorismate, which leads to the biosynthesis of aromatic amino acids. Catalyzes the reversible NADPH linked reduction of 3-dehydroshikimate (DHSA) to yield shikimate (SA).</text>
</comment>
<keyword evidence="2 8" id="KW-0028">Amino-acid biosynthesis</keyword>
<evidence type="ECO:0000256" key="8">
    <source>
        <dbReference type="HAMAP-Rule" id="MF_00222"/>
    </source>
</evidence>
<evidence type="ECO:0000256" key="5">
    <source>
        <dbReference type="ARBA" id="ARBA00051639"/>
    </source>
</evidence>
<comment type="subunit">
    <text evidence="8">Homodimer.</text>
</comment>
<feature type="active site" description="Proton acceptor" evidence="8">
    <location>
        <position position="73"/>
    </location>
</feature>
<dbReference type="PANTHER" id="PTHR21089:SF1">
    <property type="entry name" value="BIFUNCTIONAL 3-DEHYDROQUINATE DEHYDRATASE_SHIKIMATE DEHYDROGENASE, CHLOROPLASTIC"/>
    <property type="match status" value="1"/>
</dbReference>
<feature type="binding site" evidence="8">
    <location>
        <position position="258"/>
    </location>
    <ligand>
        <name>NADP(+)</name>
        <dbReference type="ChEBI" id="CHEBI:58349"/>
    </ligand>
</feature>
<feature type="binding site" evidence="8">
    <location>
        <position position="109"/>
    </location>
    <ligand>
        <name>shikimate</name>
        <dbReference type="ChEBI" id="CHEBI:36208"/>
    </ligand>
</feature>
<keyword evidence="3 8" id="KW-0560">Oxidoreductase</keyword>
<dbReference type="SUPFAM" id="SSF53223">
    <property type="entry name" value="Aminoacid dehydrogenase-like, N-terminal domain"/>
    <property type="match status" value="1"/>
</dbReference>
<feature type="domain" description="SDH C-terminal" evidence="10">
    <location>
        <begin position="258"/>
        <end position="281"/>
    </location>
</feature>
<dbReference type="PANTHER" id="PTHR21089">
    <property type="entry name" value="SHIKIMATE DEHYDROGENASE"/>
    <property type="match status" value="1"/>
</dbReference>
<comment type="caution">
    <text evidence="11">The sequence shown here is derived from an EMBL/GenBank/DDBJ whole genome shotgun (WGS) entry which is preliminary data.</text>
</comment>
<dbReference type="FunFam" id="3.40.50.720:FF:000086">
    <property type="entry name" value="Quinate/shikimate dehydrogenase"/>
    <property type="match status" value="1"/>
</dbReference>
<dbReference type="InterPro" id="IPR022893">
    <property type="entry name" value="Shikimate_DH_fam"/>
</dbReference>
<evidence type="ECO:0000256" key="2">
    <source>
        <dbReference type="ARBA" id="ARBA00022605"/>
    </source>
</evidence>
<comment type="catalytic activity">
    <reaction evidence="5">
        <text>L-quinate + NAD(+) = 3-dehydroquinate + NADH + H(+)</text>
        <dbReference type="Rhea" id="RHEA:22364"/>
        <dbReference type="ChEBI" id="CHEBI:15378"/>
        <dbReference type="ChEBI" id="CHEBI:29751"/>
        <dbReference type="ChEBI" id="CHEBI:32364"/>
        <dbReference type="ChEBI" id="CHEBI:57540"/>
        <dbReference type="ChEBI" id="CHEBI:57945"/>
        <dbReference type="EC" id="1.1.1.24"/>
    </reaction>
</comment>
<dbReference type="GO" id="GO:0004764">
    <property type="term" value="F:shikimate 3-dehydrogenase (NADP+) activity"/>
    <property type="evidence" value="ECO:0007669"/>
    <property type="project" value="UniProtKB-UniRule"/>
</dbReference>
<comment type="similarity">
    <text evidence="8">Belongs to the shikimate dehydrogenase family.</text>
</comment>
<feature type="domain" description="Shikimate dehydrogenase substrate binding N-terminal" evidence="9">
    <location>
        <begin position="14"/>
        <end position="95"/>
    </location>
</feature>
<feature type="binding site" evidence="8">
    <location>
        <position position="94"/>
    </location>
    <ligand>
        <name>shikimate</name>
        <dbReference type="ChEBI" id="CHEBI:36208"/>
    </ligand>
</feature>
<dbReference type="HAMAP" id="MF_00222">
    <property type="entry name" value="Shikimate_DH_AroE"/>
    <property type="match status" value="1"/>
</dbReference>
<dbReference type="EMBL" id="BJCC01000010">
    <property type="protein sequence ID" value="GCF93516.1"/>
    <property type="molecule type" value="Genomic_DNA"/>
</dbReference>
<dbReference type="Gene3D" id="3.40.50.10860">
    <property type="entry name" value="Leucine Dehydrogenase, chain A, domain 1"/>
    <property type="match status" value="1"/>
</dbReference>
<dbReference type="EC" id="1.1.1.25" evidence="8"/>
<feature type="binding site" evidence="8">
    <location>
        <position position="265"/>
    </location>
    <ligand>
        <name>shikimate</name>
        <dbReference type="ChEBI" id="CHEBI:36208"/>
    </ligand>
</feature>
<dbReference type="GO" id="GO:0009073">
    <property type="term" value="P:aromatic amino acid family biosynthetic process"/>
    <property type="evidence" value="ECO:0007669"/>
    <property type="project" value="UniProtKB-KW"/>
</dbReference>
<comment type="pathway">
    <text evidence="1 8">Metabolic intermediate biosynthesis; chorismate biosynthesis; chorismate from D-erythrose 4-phosphate and phosphoenolpyruvate: step 4/7.</text>
</comment>
<dbReference type="GO" id="GO:0052734">
    <property type="term" value="F:shikimate 3-dehydrogenase (NAD+) activity"/>
    <property type="evidence" value="ECO:0007669"/>
    <property type="project" value="RHEA"/>
</dbReference>
<feature type="binding site" evidence="8">
    <location>
        <position position="69"/>
    </location>
    <ligand>
        <name>shikimate</name>
        <dbReference type="ChEBI" id="CHEBI:36208"/>
    </ligand>
</feature>
<dbReference type="OrthoDB" id="9792692at2"/>
<keyword evidence="8" id="KW-0521">NADP</keyword>
<proteinExistence type="inferred from homology"/>
<keyword evidence="4 8" id="KW-0057">Aromatic amino acid biosynthesis</keyword>
<dbReference type="Pfam" id="PF08501">
    <property type="entry name" value="Shikimate_dh_N"/>
    <property type="match status" value="1"/>
</dbReference>
<evidence type="ECO:0000259" key="9">
    <source>
        <dbReference type="Pfam" id="PF08501"/>
    </source>
</evidence>
<organism evidence="11 12">
    <name type="scientific">Enterococcus florum</name>
    <dbReference type="NCBI Taxonomy" id="2480627"/>
    <lineage>
        <taxon>Bacteria</taxon>
        <taxon>Bacillati</taxon>
        <taxon>Bacillota</taxon>
        <taxon>Bacilli</taxon>
        <taxon>Lactobacillales</taxon>
        <taxon>Enterococcaceae</taxon>
        <taxon>Enterococcus</taxon>
    </lineage>
</organism>
<reference evidence="12" key="1">
    <citation type="submission" date="2019-02" db="EMBL/GenBank/DDBJ databases">
        <title>Draft genome sequence of Enterococcus sp. Gos25-1.</title>
        <authorList>
            <person name="Tanaka N."/>
            <person name="Shiwa Y."/>
            <person name="Fujita N."/>
        </authorList>
    </citation>
    <scope>NUCLEOTIDE SEQUENCE [LARGE SCALE GENOMIC DNA]</scope>
    <source>
        <strain evidence="12">Gos25-1</strain>
    </source>
</reference>
<name>A0A4P5P7P6_9ENTE</name>
<dbReference type="GO" id="GO:0030266">
    <property type="term" value="F:quinate 3-dehydrogenase (NAD+) activity"/>
    <property type="evidence" value="ECO:0007669"/>
    <property type="project" value="UniProtKB-EC"/>
</dbReference>
<dbReference type="CDD" id="cd01065">
    <property type="entry name" value="NAD_bind_Shikimate_DH"/>
    <property type="match status" value="1"/>
</dbReference>
<dbReference type="AlphaFoldDB" id="A0A4P5P7P6"/>
<protein>
    <recommendedName>
        <fullName evidence="8">Shikimate dehydrogenase (NADP(+))</fullName>
        <shortName evidence="8">SDH</shortName>
        <ecNumber evidence="8">1.1.1.25</ecNumber>
    </recommendedName>
</protein>
<dbReference type="GO" id="GO:0009423">
    <property type="term" value="P:chorismate biosynthetic process"/>
    <property type="evidence" value="ECO:0007669"/>
    <property type="project" value="UniProtKB-UniRule"/>
</dbReference>
<comment type="pathway">
    <text evidence="7">Aromatic compound metabolism; 3,4-dihydroxybenzoate biosynthesis; 3-dehydroquinate from D-quinate (NAD(+) route).</text>
</comment>
<keyword evidence="12" id="KW-1185">Reference proteome</keyword>
<evidence type="ECO:0000256" key="6">
    <source>
        <dbReference type="ARBA" id="ARBA00052329"/>
    </source>
</evidence>
<dbReference type="InterPro" id="IPR036291">
    <property type="entry name" value="NAD(P)-bd_dom_sf"/>
</dbReference>
<dbReference type="GO" id="GO:0019632">
    <property type="term" value="P:shikimate metabolic process"/>
    <property type="evidence" value="ECO:0007669"/>
    <property type="project" value="UniProtKB-ARBA"/>
</dbReference>
<feature type="binding site" evidence="8">
    <location>
        <begin position="22"/>
        <end position="24"/>
    </location>
    <ligand>
        <name>shikimate</name>
        <dbReference type="ChEBI" id="CHEBI:36208"/>
    </ligand>
</feature>
<comment type="catalytic activity">
    <reaction evidence="6">
        <text>shikimate + NAD(+) = 3-dehydroshikimate + NADH + H(+)</text>
        <dbReference type="Rhea" id="RHEA:17741"/>
        <dbReference type="ChEBI" id="CHEBI:15378"/>
        <dbReference type="ChEBI" id="CHEBI:16630"/>
        <dbReference type="ChEBI" id="CHEBI:36208"/>
        <dbReference type="ChEBI" id="CHEBI:57540"/>
        <dbReference type="ChEBI" id="CHEBI:57945"/>
    </reaction>
</comment>
<dbReference type="UniPathway" id="UPA00053">
    <property type="reaction ID" value="UER00087"/>
</dbReference>
<evidence type="ECO:0000256" key="7">
    <source>
        <dbReference type="ARBA" id="ARBA00060613"/>
    </source>
</evidence>
<sequence>MLEGISGKTSLYALFGTPVGHSGSPAMYNYAFEQLGIDAVYLAFDVQLEETQKAVEAVRTFGLLGGNVTMPCKGEAAKYMDELSPAAQMVGAINVYKNEDGKLTGHITDGVGFVDNLKDHGVDPKGKKFVVFGTGGAATAIQVQLAIEGASAISIFNMKDQFFAKGEQTVERVKANYPELDIAIYDLADNDLVKEKIAAADVLVNGTIVGMGKDSTDTLVKDTNLFHKDLIVADAIYNPPKTQMIKDAEAKGCKTVTGEGMLLAQGKAAFKIFTGQELPVKPK</sequence>
<evidence type="ECO:0000256" key="3">
    <source>
        <dbReference type="ARBA" id="ARBA00023002"/>
    </source>
</evidence>
<dbReference type="SUPFAM" id="SSF51735">
    <property type="entry name" value="NAD(P)-binding Rossmann-fold domains"/>
    <property type="match status" value="1"/>
</dbReference>
<dbReference type="RefSeq" id="WP_146621969.1">
    <property type="nucleotide sequence ID" value="NZ_BJCC01000010.1"/>
</dbReference>
<comment type="caution">
    <text evidence="8">Lacks conserved residue(s) required for the propagation of feature annotation.</text>
</comment>
<feature type="binding site" evidence="8">
    <location>
        <position position="237"/>
    </location>
    <ligand>
        <name>shikimate</name>
        <dbReference type="ChEBI" id="CHEBI:36208"/>
    </ligand>
</feature>
<dbReference type="InterPro" id="IPR046346">
    <property type="entry name" value="Aminoacid_DH-like_N_sf"/>
</dbReference>
<evidence type="ECO:0000256" key="4">
    <source>
        <dbReference type="ARBA" id="ARBA00023141"/>
    </source>
</evidence>